<dbReference type="Proteomes" id="UP000265520">
    <property type="component" value="Unassembled WGS sequence"/>
</dbReference>
<keyword evidence="2" id="KW-1185">Reference proteome</keyword>
<evidence type="ECO:0000313" key="1">
    <source>
        <dbReference type="EMBL" id="MCI83385.1"/>
    </source>
</evidence>
<proteinExistence type="predicted"/>
<dbReference type="EMBL" id="LXQA011065815">
    <property type="protein sequence ID" value="MCI83385.1"/>
    <property type="molecule type" value="Genomic_DNA"/>
</dbReference>
<sequence length="53" mass="6189">MRRRAKHLVTGRGVLASPRQNSPALAKTRQEWICFWLIFAGSRQPSMGEQYWD</sequence>
<reference evidence="1 2" key="1">
    <citation type="journal article" date="2018" name="Front. Plant Sci.">
        <title>Red Clover (Trifolium pratense) and Zigzag Clover (T. medium) - A Picture of Genomic Similarities and Differences.</title>
        <authorList>
            <person name="Dluhosova J."/>
            <person name="Istvanek J."/>
            <person name="Nedelnik J."/>
            <person name="Repkova J."/>
        </authorList>
    </citation>
    <scope>NUCLEOTIDE SEQUENCE [LARGE SCALE GENOMIC DNA]</scope>
    <source>
        <strain evidence="2">cv. 10/8</strain>
        <tissue evidence="1">Leaf</tissue>
    </source>
</reference>
<comment type="caution">
    <text evidence="1">The sequence shown here is derived from an EMBL/GenBank/DDBJ whole genome shotgun (WGS) entry which is preliminary data.</text>
</comment>
<protein>
    <submittedName>
        <fullName evidence="1">Uncharacterized protein</fullName>
    </submittedName>
</protein>
<organism evidence="1 2">
    <name type="scientific">Trifolium medium</name>
    <dbReference type="NCBI Taxonomy" id="97028"/>
    <lineage>
        <taxon>Eukaryota</taxon>
        <taxon>Viridiplantae</taxon>
        <taxon>Streptophyta</taxon>
        <taxon>Embryophyta</taxon>
        <taxon>Tracheophyta</taxon>
        <taxon>Spermatophyta</taxon>
        <taxon>Magnoliopsida</taxon>
        <taxon>eudicotyledons</taxon>
        <taxon>Gunneridae</taxon>
        <taxon>Pentapetalae</taxon>
        <taxon>rosids</taxon>
        <taxon>fabids</taxon>
        <taxon>Fabales</taxon>
        <taxon>Fabaceae</taxon>
        <taxon>Papilionoideae</taxon>
        <taxon>50 kb inversion clade</taxon>
        <taxon>NPAAA clade</taxon>
        <taxon>Hologalegina</taxon>
        <taxon>IRL clade</taxon>
        <taxon>Trifolieae</taxon>
        <taxon>Trifolium</taxon>
    </lineage>
</organism>
<evidence type="ECO:0000313" key="2">
    <source>
        <dbReference type="Proteomes" id="UP000265520"/>
    </source>
</evidence>
<accession>A0A392V960</accession>
<name>A0A392V960_9FABA</name>
<dbReference type="AlphaFoldDB" id="A0A392V960"/>